<name>A0A1E1KHM3_9HELO</name>
<proteinExistence type="predicted"/>
<dbReference type="Proteomes" id="UP000178912">
    <property type="component" value="Unassembled WGS sequence"/>
</dbReference>
<accession>A0A1E1KHM3</accession>
<keyword evidence="3" id="KW-1185">Reference proteome</keyword>
<dbReference type="OrthoDB" id="5413793at2759"/>
<feature type="region of interest" description="Disordered" evidence="1">
    <location>
        <begin position="41"/>
        <end position="63"/>
    </location>
</feature>
<evidence type="ECO:0000313" key="3">
    <source>
        <dbReference type="Proteomes" id="UP000178912"/>
    </source>
</evidence>
<protein>
    <submittedName>
        <fullName evidence="2">Uncharacterized protein</fullName>
    </submittedName>
</protein>
<evidence type="ECO:0000256" key="1">
    <source>
        <dbReference type="SAM" id="MobiDB-lite"/>
    </source>
</evidence>
<reference evidence="3" key="1">
    <citation type="submission" date="2016-03" db="EMBL/GenBank/DDBJ databases">
        <authorList>
            <person name="Guldener U."/>
        </authorList>
    </citation>
    <scope>NUCLEOTIDE SEQUENCE [LARGE SCALE GENOMIC DNA]</scope>
    <source>
        <strain evidence="3">04CH-RAC-A.6.1</strain>
    </source>
</reference>
<organism evidence="2 3">
    <name type="scientific">Rhynchosporium agropyri</name>
    <dbReference type="NCBI Taxonomy" id="914238"/>
    <lineage>
        <taxon>Eukaryota</taxon>
        <taxon>Fungi</taxon>
        <taxon>Dikarya</taxon>
        <taxon>Ascomycota</taxon>
        <taxon>Pezizomycotina</taxon>
        <taxon>Leotiomycetes</taxon>
        <taxon>Helotiales</taxon>
        <taxon>Ploettnerulaceae</taxon>
        <taxon>Rhynchosporium</taxon>
    </lineage>
</organism>
<sequence>MIISRKMIMSRKMMQVVVIFCVGIVSFKLGLRTKLLGYGDTPGKKSGPASGHLGGTSGVSRSNHRYLRSGNRVDVKRIDLNADSQKAIISKEKSFELARII</sequence>
<evidence type="ECO:0000313" key="2">
    <source>
        <dbReference type="EMBL" id="CZS96264.1"/>
    </source>
</evidence>
<gene>
    <name evidence="2" type="ORF">RAG0_05650</name>
</gene>
<dbReference type="EMBL" id="FJUX01000026">
    <property type="protein sequence ID" value="CZS96264.1"/>
    <property type="molecule type" value="Genomic_DNA"/>
</dbReference>
<dbReference type="AlphaFoldDB" id="A0A1E1KHM3"/>